<dbReference type="AlphaFoldDB" id="A0A9N7RC27"/>
<evidence type="ECO:0000256" key="1">
    <source>
        <dbReference type="SAM" id="MobiDB-lite"/>
    </source>
</evidence>
<dbReference type="EMBL" id="CACSLK010024540">
    <property type="protein sequence ID" value="CAA0823526.1"/>
    <property type="molecule type" value="Genomic_DNA"/>
</dbReference>
<comment type="caution">
    <text evidence="2">The sequence shown here is derived from an EMBL/GenBank/DDBJ whole genome shotgun (WGS) entry which is preliminary data.</text>
</comment>
<sequence>DVDGEVVDQVEYEEPLFVDEITDEETNAEYTMARSGDWCKTCAWQRRTQLIEVKESEEAKVKETIWVMGDGGHDEMHAPYNAHEEMFVVEVLVQVDEDHERDVHVIEEEVPENWMVEDESLRTRTFSKGAGMIRKWVPDPDDKKIQEARRPDEAGKRAKTTHAWPKRRVRARMRGNRAHEKRRVQGNRQGRAHAQWRRRAWRLEIRRSGAQGEVVRWIAREGDCYGPMNGCASTCGWAGTSQRRASGLDARERTSEREGACEGWSDTRTAGVCAGGSNALGAAHGRIACAISAARETSARVAARHEEYVQSATAREWKAHT</sequence>
<evidence type="ECO:0000313" key="3">
    <source>
        <dbReference type="Proteomes" id="UP001153555"/>
    </source>
</evidence>
<accession>A0A9N7RC27</accession>
<feature type="non-terminal residue" evidence="2">
    <location>
        <position position="1"/>
    </location>
</feature>
<proteinExistence type="predicted"/>
<reference evidence="2" key="1">
    <citation type="submission" date="2019-12" db="EMBL/GenBank/DDBJ databases">
        <authorList>
            <person name="Scholes J."/>
        </authorList>
    </citation>
    <scope>NUCLEOTIDE SEQUENCE</scope>
</reference>
<name>A0A9N7RC27_STRHE</name>
<feature type="region of interest" description="Disordered" evidence="1">
    <location>
        <begin position="172"/>
        <end position="192"/>
    </location>
</feature>
<dbReference type="Proteomes" id="UP001153555">
    <property type="component" value="Unassembled WGS sequence"/>
</dbReference>
<evidence type="ECO:0000313" key="2">
    <source>
        <dbReference type="EMBL" id="CAA0823526.1"/>
    </source>
</evidence>
<feature type="non-terminal residue" evidence="2">
    <location>
        <position position="321"/>
    </location>
</feature>
<keyword evidence="3" id="KW-1185">Reference proteome</keyword>
<protein>
    <submittedName>
        <fullName evidence="2">Uncharacterized protein</fullName>
    </submittedName>
</protein>
<gene>
    <name evidence="2" type="ORF">SHERM_20677</name>
</gene>
<organism evidence="2 3">
    <name type="scientific">Striga hermonthica</name>
    <name type="common">Purple witchweed</name>
    <name type="synonym">Buchnera hermonthica</name>
    <dbReference type="NCBI Taxonomy" id="68872"/>
    <lineage>
        <taxon>Eukaryota</taxon>
        <taxon>Viridiplantae</taxon>
        <taxon>Streptophyta</taxon>
        <taxon>Embryophyta</taxon>
        <taxon>Tracheophyta</taxon>
        <taxon>Spermatophyta</taxon>
        <taxon>Magnoliopsida</taxon>
        <taxon>eudicotyledons</taxon>
        <taxon>Gunneridae</taxon>
        <taxon>Pentapetalae</taxon>
        <taxon>asterids</taxon>
        <taxon>lamiids</taxon>
        <taxon>Lamiales</taxon>
        <taxon>Orobanchaceae</taxon>
        <taxon>Buchnereae</taxon>
        <taxon>Striga</taxon>
    </lineage>
</organism>